<dbReference type="PANTHER" id="PTHR42781">
    <property type="entry name" value="SPERMIDINE/PUTRESCINE IMPORT ATP-BINDING PROTEIN POTA"/>
    <property type="match status" value="1"/>
</dbReference>
<dbReference type="InterPro" id="IPR003439">
    <property type="entry name" value="ABC_transporter-like_ATP-bd"/>
</dbReference>
<accession>T1BAV7</accession>
<reference evidence="3" key="2">
    <citation type="journal article" date="2014" name="ISME J.">
        <title>Microbial stratification in low pH oxic and suboxic macroscopic growths along an acid mine drainage.</title>
        <authorList>
            <person name="Mendez-Garcia C."/>
            <person name="Mesa V."/>
            <person name="Sprenger R.R."/>
            <person name="Richter M."/>
            <person name="Diez M.S."/>
            <person name="Solano J."/>
            <person name="Bargiela R."/>
            <person name="Golyshina O.V."/>
            <person name="Manteca A."/>
            <person name="Ramos J.L."/>
            <person name="Gallego J.R."/>
            <person name="Llorente I."/>
            <person name="Martins Dos Santos V.A."/>
            <person name="Jensen O.N."/>
            <person name="Pelaez A.I."/>
            <person name="Sanchez J."/>
            <person name="Ferrer M."/>
        </authorList>
    </citation>
    <scope>NUCLEOTIDE SEQUENCE</scope>
</reference>
<dbReference type="InterPro" id="IPR050093">
    <property type="entry name" value="ABC_SmlMolc_Importer"/>
</dbReference>
<dbReference type="InterPro" id="IPR017871">
    <property type="entry name" value="ABC_transporter-like_CS"/>
</dbReference>
<evidence type="ECO:0000256" key="1">
    <source>
        <dbReference type="ARBA" id="ARBA00022448"/>
    </source>
</evidence>
<dbReference type="InterPro" id="IPR027417">
    <property type="entry name" value="P-loop_NTPase"/>
</dbReference>
<proteinExistence type="predicted"/>
<evidence type="ECO:0000259" key="2">
    <source>
        <dbReference type="Pfam" id="PF00005"/>
    </source>
</evidence>
<dbReference type="AlphaFoldDB" id="T1BAV7"/>
<comment type="caution">
    <text evidence="3">The sequence shown here is derived from an EMBL/GenBank/DDBJ whole genome shotgun (WGS) entry which is preliminary data.</text>
</comment>
<dbReference type="Pfam" id="PF00005">
    <property type="entry name" value="ABC_tran"/>
    <property type="match status" value="1"/>
</dbReference>
<dbReference type="GO" id="GO:0016887">
    <property type="term" value="F:ATP hydrolysis activity"/>
    <property type="evidence" value="ECO:0007669"/>
    <property type="project" value="InterPro"/>
</dbReference>
<evidence type="ECO:0000313" key="3">
    <source>
        <dbReference type="EMBL" id="EQD50129.1"/>
    </source>
</evidence>
<organism evidence="3">
    <name type="scientific">mine drainage metagenome</name>
    <dbReference type="NCBI Taxonomy" id="410659"/>
    <lineage>
        <taxon>unclassified sequences</taxon>
        <taxon>metagenomes</taxon>
        <taxon>ecological metagenomes</taxon>
    </lineage>
</organism>
<dbReference type="EMBL" id="AUZY01007362">
    <property type="protein sequence ID" value="EQD50129.1"/>
    <property type="molecule type" value="Genomic_DNA"/>
</dbReference>
<dbReference type="PROSITE" id="PS00211">
    <property type="entry name" value="ABC_TRANSPORTER_1"/>
    <property type="match status" value="1"/>
</dbReference>
<name>T1BAV7_9ZZZZ</name>
<keyword evidence="1" id="KW-0813">Transport</keyword>
<dbReference type="PANTHER" id="PTHR42781:SF4">
    <property type="entry name" value="SPERMIDINE_PUTRESCINE IMPORT ATP-BINDING PROTEIN POTA"/>
    <property type="match status" value="1"/>
</dbReference>
<dbReference type="SUPFAM" id="SSF52540">
    <property type="entry name" value="P-loop containing nucleoside triphosphate hydrolases"/>
    <property type="match status" value="1"/>
</dbReference>
<protein>
    <submittedName>
        <fullName evidence="3">Spermidine/putrescine ABC transporter ATPase subunit</fullName>
    </submittedName>
</protein>
<reference evidence="3" key="1">
    <citation type="submission" date="2013-08" db="EMBL/GenBank/DDBJ databases">
        <authorList>
            <person name="Mendez C."/>
            <person name="Richter M."/>
            <person name="Ferrer M."/>
            <person name="Sanchez J."/>
        </authorList>
    </citation>
    <scope>NUCLEOTIDE SEQUENCE</scope>
</reference>
<gene>
    <name evidence="3" type="ORF">B1B_11345</name>
</gene>
<dbReference type="Gene3D" id="3.40.50.300">
    <property type="entry name" value="P-loop containing nucleotide triphosphate hydrolases"/>
    <property type="match status" value="1"/>
</dbReference>
<sequence>MSNSEVALEVEGLGVAGDGRPIVRDVSFRVAAGELAVLLGPNGSGKTTLLRALAGLEPSTGRIRLFGRDLTGVPPHRRGIAMMFQDAALFPHRTVYENIAYAPLLHRRPAAEVEADVERQLALLRLRGLEDRRPTTLSGGERQRVALARTL</sequence>
<feature type="domain" description="ABC transporter" evidence="2">
    <location>
        <begin position="24"/>
        <end position="151"/>
    </location>
</feature>
<dbReference type="GO" id="GO:0005524">
    <property type="term" value="F:ATP binding"/>
    <property type="evidence" value="ECO:0007669"/>
    <property type="project" value="InterPro"/>
</dbReference>
<feature type="non-terminal residue" evidence="3">
    <location>
        <position position="151"/>
    </location>
</feature>